<keyword evidence="5" id="KW-0256">Endoplasmic reticulum</keyword>
<keyword evidence="4 8" id="KW-0812">Transmembrane</keyword>
<dbReference type="Pfam" id="PF07019">
    <property type="entry name" value="EMC6"/>
    <property type="match status" value="1"/>
</dbReference>
<dbReference type="GO" id="GO:0072546">
    <property type="term" value="C:EMC complex"/>
    <property type="evidence" value="ECO:0007669"/>
    <property type="project" value="InterPro"/>
</dbReference>
<name>A0A2T0FLG8_9ASCO</name>
<evidence type="ECO:0000313" key="9">
    <source>
        <dbReference type="EMBL" id="PRT55838.1"/>
    </source>
</evidence>
<comment type="caution">
    <text evidence="9">The sequence shown here is derived from an EMBL/GenBank/DDBJ whole genome shotgun (WGS) entry which is preliminary data.</text>
</comment>
<gene>
    <name evidence="9" type="ORF">B9G98_03458</name>
</gene>
<evidence type="ECO:0000256" key="6">
    <source>
        <dbReference type="ARBA" id="ARBA00022989"/>
    </source>
</evidence>
<dbReference type="GeneID" id="36517206"/>
<dbReference type="PANTHER" id="PTHR20994:SF0">
    <property type="entry name" value="ER MEMBRANE PROTEIN COMPLEX SUBUNIT 6"/>
    <property type="match status" value="1"/>
</dbReference>
<dbReference type="RefSeq" id="XP_024665783.1">
    <property type="nucleotide sequence ID" value="XM_024810015.1"/>
</dbReference>
<dbReference type="PANTHER" id="PTHR20994">
    <property type="entry name" value="ER MEMBRANE PROTEIN COMPLEX SUBUNIT 6"/>
    <property type="match status" value="1"/>
</dbReference>
<feature type="transmembrane region" description="Helical" evidence="8">
    <location>
        <begin position="73"/>
        <end position="95"/>
    </location>
</feature>
<sequence length="97" mass="9999">MDVETIQVPKSGPAILDNNNVLTRARHAIALAAGATAGVLQLESFYGFGVFVAAMALASVALFALTAGSNKQVLYTGVLASLPGFVLSWVLVYSLSA</sequence>
<feature type="transmembrane region" description="Helical" evidence="8">
    <location>
        <begin position="45"/>
        <end position="66"/>
    </location>
</feature>
<evidence type="ECO:0000256" key="3">
    <source>
        <dbReference type="ARBA" id="ARBA00020827"/>
    </source>
</evidence>
<evidence type="ECO:0000256" key="7">
    <source>
        <dbReference type="ARBA" id="ARBA00023136"/>
    </source>
</evidence>
<dbReference type="GO" id="GO:0034975">
    <property type="term" value="P:protein folding in endoplasmic reticulum"/>
    <property type="evidence" value="ECO:0007669"/>
    <property type="project" value="TreeGrafter"/>
</dbReference>
<protein>
    <recommendedName>
        <fullName evidence="3">ER membrane protein complex subunit 6</fullName>
    </recommendedName>
</protein>
<keyword evidence="6 8" id="KW-1133">Transmembrane helix</keyword>
<evidence type="ECO:0000256" key="1">
    <source>
        <dbReference type="ARBA" id="ARBA00004477"/>
    </source>
</evidence>
<dbReference type="InterPro" id="IPR008504">
    <property type="entry name" value="Emc6"/>
</dbReference>
<keyword evidence="7 8" id="KW-0472">Membrane</keyword>
<accession>A0A2T0FLG8</accession>
<organism evidence="9 10">
    <name type="scientific">Wickerhamiella sorbophila</name>
    <dbReference type="NCBI Taxonomy" id="45607"/>
    <lineage>
        <taxon>Eukaryota</taxon>
        <taxon>Fungi</taxon>
        <taxon>Dikarya</taxon>
        <taxon>Ascomycota</taxon>
        <taxon>Saccharomycotina</taxon>
        <taxon>Dipodascomycetes</taxon>
        <taxon>Dipodascales</taxon>
        <taxon>Trichomonascaceae</taxon>
        <taxon>Wickerhamiella</taxon>
    </lineage>
</organism>
<evidence type="ECO:0000256" key="2">
    <source>
        <dbReference type="ARBA" id="ARBA00009436"/>
    </source>
</evidence>
<keyword evidence="10" id="KW-1185">Reference proteome</keyword>
<comment type="similarity">
    <text evidence="2">Belongs to the EMC6 family.</text>
</comment>
<evidence type="ECO:0000256" key="4">
    <source>
        <dbReference type="ARBA" id="ARBA00022692"/>
    </source>
</evidence>
<evidence type="ECO:0000313" key="10">
    <source>
        <dbReference type="Proteomes" id="UP000238350"/>
    </source>
</evidence>
<proteinExistence type="inferred from homology"/>
<evidence type="ECO:0000256" key="8">
    <source>
        <dbReference type="SAM" id="Phobius"/>
    </source>
</evidence>
<dbReference type="InterPro" id="IPR029008">
    <property type="entry name" value="EMC6-like"/>
</dbReference>
<evidence type="ECO:0000256" key="5">
    <source>
        <dbReference type="ARBA" id="ARBA00022824"/>
    </source>
</evidence>
<reference evidence="9 10" key="1">
    <citation type="submission" date="2017-04" db="EMBL/GenBank/DDBJ databases">
        <title>Genome sequencing of [Candida] sorbophila.</title>
        <authorList>
            <person name="Ahn J.O."/>
        </authorList>
    </citation>
    <scope>NUCLEOTIDE SEQUENCE [LARGE SCALE GENOMIC DNA]</scope>
    <source>
        <strain evidence="9 10">DS02</strain>
    </source>
</reference>
<dbReference type="EMBL" id="NDIQ01000022">
    <property type="protein sequence ID" value="PRT55838.1"/>
    <property type="molecule type" value="Genomic_DNA"/>
</dbReference>
<dbReference type="AlphaFoldDB" id="A0A2T0FLG8"/>
<comment type="subcellular location">
    <subcellularLocation>
        <location evidence="1">Endoplasmic reticulum membrane</location>
        <topology evidence="1">Multi-pass membrane protein</topology>
    </subcellularLocation>
</comment>
<dbReference type="GO" id="GO:0000045">
    <property type="term" value="P:autophagosome assembly"/>
    <property type="evidence" value="ECO:0007669"/>
    <property type="project" value="TreeGrafter"/>
</dbReference>
<dbReference type="Proteomes" id="UP000238350">
    <property type="component" value="Unassembled WGS sequence"/>
</dbReference>